<gene>
    <name evidence="1" type="ORF">B0H67DRAFT_647419</name>
</gene>
<evidence type="ECO:0008006" key="3">
    <source>
        <dbReference type="Google" id="ProtNLM"/>
    </source>
</evidence>
<dbReference type="Pfam" id="PF09351">
    <property type="entry name" value="DUF1993"/>
    <property type="match status" value="1"/>
</dbReference>
<name>A0AA40AA53_9PEZI</name>
<sequence length="175" mass="18631">MATITLSEHVISTFTNGLATLSHVLRVAEAHAAANGLDADAEYLQARLVADQLPLTFQVQNATATVRKNIARLTGAADVAWADDEKTFADLHARIARALEVLKGADAAAIDARAEEEVELPLAGQPFKLSSRQSALGHGIPNFYFHTATAYSILRSKGVPIGKKDWIAGFLGVAL</sequence>
<dbReference type="Gene3D" id="1.20.120.450">
    <property type="entry name" value="dinb family like domain"/>
    <property type="match status" value="1"/>
</dbReference>
<comment type="caution">
    <text evidence="1">The sequence shown here is derived from an EMBL/GenBank/DDBJ whole genome shotgun (WGS) entry which is preliminary data.</text>
</comment>
<keyword evidence="2" id="KW-1185">Reference proteome</keyword>
<dbReference type="EMBL" id="JAUKUA010000005">
    <property type="protein sequence ID" value="KAK0712110.1"/>
    <property type="molecule type" value="Genomic_DNA"/>
</dbReference>
<dbReference type="SUPFAM" id="SSF109854">
    <property type="entry name" value="DinB/YfiT-like putative metalloenzymes"/>
    <property type="match status" value="1"/>
</dbReference>
<reference evidence="1" key="1">
    <citation type="submission" date="2023-06" db="EMBL/GenBank/DDBJ databases">
        <title>Genome-scale phylogeny and comparative genomics of the fungal order Sordariales.</title>
        <authorList>
            <consortium name="Lawrence Berkeley National Laboratory"/>
            <person name="Hensen N."/>
            <person name="Bonometti L."/>
            <person name="Westerberg I."/>
            <person name="Brannstrom I.O."/>
            <person name="Guillou S."/>
            <person name="Cros-Aarteil S."/>
            <person name="Calhoun S."/>
            <person name="Haridas S."/>
            <person name="Kuo A."/>
            <person name="Mondo S."/>
            <person name="Pangilinan J."/>
            <person name="Riley R."/>
            <person name="Labutti K."/>
            <person name="Andreopoulos B."/>
            <person name="Lipzen A."/>
            <person name="Chen C."/>
            <person name="Yanf M."/>
            <person name="Daum C."/>
            <person name="Ng V."/>
            <person name="Clum A."/>
            <person name="Steindorff A."/>
            <person name="Ohm R."/>
            <person name="Martin F."/>
            <person name="Silar P."/>
            <person name="Natvig D."/>
            <person name="Lalanne C."/>
            <person name="Gautier V."/>
            <person name="Ament-Velasquez S.L."/>
            <person name="Kruys A."/>
            <person name="Hutchinson M.I."/>
            <person name="Powell A.J."/>
            <person name="Barry K."/>
            <person name="Miller A.N."/>
            <person name="Grigoriev I.V."/>
            <person name="Debuchy R."/>
            <person name="Gladieux P."/>
            <person name="Thoren M.H."/>
            <person name="Johannesson H."/>
        </authorList>
    </citation>
    <scope>NUCLEOTIDE SEQUENCE</scope>
    <source>
        <strain evidence="1">SMH4607-1</strain>
    </source>
</reference>
<accession>A0AA40AA53</accession>
<dbReference type="PANTHER" id="PTHR36922">
    <property type="entry name" value="BLL2446 PROTEIN"/>
    <property type="match status" value="1"/>
</dbReference>
<proteinExistence type="predicted"/>
<dbReference type="AlphaFoldDB" id="A0AA40AA53"/>
<dbReference type="Proteomes" id="UP001172102">
    <property type="component" value="Unassembled WGS sequence"/>
</dbReference>
<evidence type="ECO:0000313" key="1">
    <source>
        <dbReference type="EMBL" id="KAK0712110.1"/>
    </source>
</evidence>
<organism evidence="1 2">
    <name type="scientific">Lasiosphaeris hirsuta</name>
    <dbReference type="NCBI Taxonomy" id="260670"/>
    <lineage>
        <taxon>Eukaryota</taxon>
        <taxon>Fungi</taxon>
        <taxon>Dikarya</taxon>
        <taxon>Ascomycota</taxon>
        <taxon>Pezizomycotina</taxon>
        <taxon>Sordariomycetes</taxon>
        <taxon>Sordariomycetidae</taxon>
        <taxon>Sordariales</taxon>
        <taxon>Lasiosphaeriaceae</taxon>
        <taxon>Lasiosphaeris</taxon>
    </lineage>
</organism>
<dbReference type="InterPro" id="IPR034660">
    <property type="entry name" value="DinB/YfiT-like"/>
</dbReference>
<evidence type="ECO:0000313" key="2">
    <source>
        <dbReference type="Proteomes" id="UP001172102"/>
    </source>
</evidence>
<protein>
    <recommendedName>
        <fullName evidence="3">DUF1993 domain-containing protein</fullName>
    </recommendedName>
</protein>
<dbReference type="PANTHER" id="PTHR36922:SF1">
    <property type="entry name" value="DUF1993 DOMAIN-CONTAINING PROTEIN"/>
    <property type="match status" value="1"/>
</dbReference>
<dbReference type="InterPro" id="IPR018531">
    <property type="entry name" value="DUF1993"/>
</dbReference>